<dbReference type="OrthoDB" id="163438at2759"/>
<dbReference type="Gene3D" id="2.130.10.10">
    <property type="entry name" value="YVTN repeat-like/Quinoprotein amine dehydrogenase"/>
    <property type="match status" value="3"/>
</dbReference>
<dbReference type="eggNOG" id="KOG0272">
    <property type="taxonomic scope" value="Eukaryota"/>
</dbReference>
<dbReference type="RefSeq" id="XP_009550696.1">
    <property type="nucleotide sequence ID" value="XM_009552401.1"/>
</dbReference>
<dbReference type="PROSITE" id="PS50294">
    <property type="entry name" value="WD_REPEATS_REGION"/>
    <property type="match status" value="7"/>
</dbReference>
<dbReference type="HOGENOM" id="CLU_255861_0_0_1"/>
<dbReference type="InterPro" id="IPR007111">
    <property type="entry name" value="NACHT_NTPase"/>
</dbReference>
<accession>W4JUK6</accession>
<dbReference type="GeneID" id="20675679"/>
<dbReference type="Pfam" id="PF24883">
    <property type="entry name" value="NPHP3_N"/>
    <property type="match status" value="1"/>
</dbReference>
<evidence type="ECO:0000256" key="1">
    <source>
        <dbReference type="ARBA" id="ARBA00022574"/>
    </source>
</evidence>
<dbReference type="PRINTS" id="PR00320">
    <property type="entry name" value="GPROTEINBRPT"/>
</dbReference>
<feature type="repeat" description="WD" evidence="3">
    <location>
        <begin position="870"/>
        <end position="911"/>
    </location>
</feature>
<dbReference type="PROSITE" id="PS50082">
    <property type="entry name" value="WD_REPEATS_2"/>
    <property type="match status" value="8"/>
</dbReference>
<reference evidence="5 6" key="1">
    <citation type="journal article" date="2012" name="New Phytol.">
        <title>Insight into trade-off between wood decay and parasitism from the genome of a fungal forest pathogen.</title>
        <authorList>
            <person name="Olson A."/>
            <person name="Aerts A."/>
            <person name="Asiegbu F."/>
            <person name="Belbahri L."/>
            <person name="Bouzid O."/>
            <person name="Broberg A."/>
            <person name="Canback B."/>
            <person name="Coutinho P.M."/>
            <person name="Cullen D."/>
            <person name="Dalman K."/>
            <person name="Deflorio G."/>
            <person name="van Diepen L.T."/>
            <person name="Dunand C."/>
            <person name="Duplessis S."/>
            <person name="Durling M."/>
            <person name="Gonthier P."/>
            <person name="Grimwood J."/>
            <person name="Fossdal C.G."/>
            <person name="Hansson D."/>
            <person name="Henrissat B."/>
            <person name="Hietala A."/>
            <person name="Himmelstrand K."/>
            <person name="Hoffmeister D."/>
            <person name="Hogberg N."/>
            <person name="James T.Y."/>
            <person name="Karlsson M."/>
            <person name="Kohler A."/>
            <person name="Kues U."/>
            <person name="Lee Y.H."/>
            <person name="Lin Y.C."/>
            <person name="Lind M."/>
            <person name="Lindquist E."/>
            <person name="Lombard V."/>
            <person name="Lucas S."/>
            <person name="Lunden K."/>
            <person name="Morin E."/>
            <person name="Murat C."/>
            <person name="Park J."/>
            <person name="Raffaello T."/>
            <person name="Rouze P."/>
            <person name="Salamov A."/>
            <person name="Schmutz J."/>
            <person name="Solheim H."/>
            <person name="Stahlberg J."/>
            <person name="Velez H."/>
            <person name="de Vries R.P."/>
            <person name="Wiebenga A."/>
            <person name="Woodward S."/>
            <person name="Yakovlev I."/>
            <person name="Garbelotto M."/>
            <person name="Martin F."/>
            <person name="Grigoriev I.V."/>
            <person name="Stenlid J."/>
        </authorList>
    </citation>
    <scope>NUCLEOTIDE SEQUENCE [LARGE SCALE GENOMIC DNA]</scope>
    <source>
        <strain evidence="5 6">TC 32-1</strain>
    </source>
</reference>
<evidence type="ECO:0000256" key="3">
    <source>
        <dbReference type="PROSITE-ProRule" id="PRU00221"/>
    </source>
</evidence>
<dbReference type="KEGG" id="hir:HETIRDRAFT_446239"/>
<dbReference type="STRING" id="747525.W4JUK6"/>
<evidence type="ECO:0000313" key="5">
    <source>
        <dbReference type="EMBL" id="ETW77154.1"/>
    </source>
</evidence>
<dbReference type="InterPro" id="IPR001680">
    <property type="entry name" value="WD40_rpt"/>
</dbReference>
<dbReference type="PROSITE" id="PS50837">
    <property type="entry name" value="NACHT"/>
    <property type="match status" value="1"/>
</dbReference>
<feature type="repeat" description="WD" evidence="3">
    <location>
        <begin position="913"/>
        <end position="954"/>
    </location>
</feature>
<dbReference type="Gene3D" id="2.60.40.150">
    <property type="entry name" value="C2 domain"/>
    <property type="match status" value="1"/>
</dbReference>
<dbReference type="EMBL" id="KI925463">
    <property type="protein sequence ID" value="ETW77154.1"/>
    <property type="molecule type" value="Genomic_DNA"/>
</dbReference>
<protein>
    <recommendedName>
        <fullName evidence="4">NACHT domain-containing protein</fullName>
    </recommendedName>
</protein>
<dbReference type="SUPFAM" id="SSF52540">
    <property type="entry name" value="P-loop containing nucleoside triphosphate hydrolases"/>
    <property type="match status" value="1"/>
</dbReference>
<proteinExistence type="predicted"/>
<evidence type="ECO:0000259" key="4">
    <source>
        <dbReference type="PROSITE" id="PS50837"/>
    </source>
</evidence>
<dbReference type="CDD" id="cd00200">
    <property type="entry name" value="WD40"/>
    <property type="match status" value="1"/>
</dbReference>
<feature type="repeat" description="WD" evidence="3">
    <location>
        <begin position="956"/>
        <end position="988"/>
    </location>
</feature>
<dbReference type="InterPro" id="IPR020472">
    <property type="entry name" value="WD40_PAC1"/>
</dbReference>
<dbReference type="SUPFAM" id="SSF50952">
    <property type="entry name" value="Soluble quinoprotein glucose dehydrogenase"/>
    <property type="match status" value="1"/>
</dbReference>
<dbReference type="PROSITE" id="PS00678">
    <property type="entry name" value="WD_REPEATS_1"/>
    <property type="match status" value="5"/>
</dbReference>
<dbReference type="InterPro" id="IPR019775">
    <property type="entry name" value="WD40_repeat_CS"/>
</dbReference>
<dbReference type="Proteomes" id="UP000030671">
    <property type="component" value="Unassembled WGS sequence"/>
</dbReference>
<dbReference type="Pfam" id="PF00168">
    <property type="entry name" value="C2"/>
    <property type="match status" value="1"/>
</dbReference>
<dbReference type="PANTHER" id="PTHR44129">
    <property type="entry name" value="WD REPEAT-CONTAINING PROTEIN POP1"/>
    <property type="match status" value="1"/>
</dbReference>
<dbReference type="SMART" id="SM00320">
    <property type="entry name" value="WD40"/>
    <property type="match status" value="8"/>
</dbReference>
<dbReference type="InterPro" id="IPR015943">
    <property type="entry name" value="WD40/YVTN_repeat-like_dom_sf"/>
</dbReference>
<feature type="repeat" description="WD" evidence="3">
    <location>
        <begin position="1085"/>
        <end position="1126"/>
    </location>
</feature>
<dbReference type="SUPFAM" id="SSF49562">
    <property type="entry name" value="C2 domain (Calcium/lipid-binding domain, CaLB)"/>
    <property type="match status" value="1"/>
</dbReference>
<feature type="repeat" description="WD" evidence="3">
    <location>
        <begin position="1128"/>
        <end position="1160"/>
    </location>
</feature>
<organism evidence="5 6">
    <name type="scientific">Heterobasidion irregulare (strain TC 32-1)</name>
    <dbReference type="NCBI Taxonomy" id="747525"/>
    <lineage>
        <taxon>Eukaryota</taxon>
        <taxon>Fungi</taxon>
        <taxon>Dikarya</taxon>
        <taxon>Basidiomycota</taxon>
        <taxon>Agaricomycotina</taxon>
        <taxon>Agaricomycetes</taxon>
        <taxon>Russulales</taxon>
        <taxon>Bondarzewiaceae</taxon>
        <taxon>Heterobasidion</taxon>
        <taxon>Heterobasidion annosum species complex</taxon>
    </lineage>
</organism>
<dbReference type="InterPro" id="IPR000008">
    <property type="entry name" value="C2_dom"/>
</dbReference>
<dbReference type="Pfam" id="PF00400">
    <property type="entry name" value="WD40"/>
    <property type="match status" value="8"/>
</dbReference>
<keyword evidence="2" id="KW-0677">Repeat</keyword>
<feature type="repeat" description="WD" evidence="3">
    <location>
        <begin position="999"/>
        <end position="1040"/>
    </location>
</feature>
<dbReference type="Gene3D" id="3.40.50.300">
    <property type="entry name" value="P-loop containing nucleotide triphosphate hydrolases"/>
    <property type="match status" value="1"/>
</dbReference>
<dbReference type="SUPFAM" id="SSF50978">
    <property type="entry name" value="WD40 repeat-like"/>
    <property type="match status" value="1"/>
</dbReference>
<gene>
    <name evidence="5" type="ORF">HETIRDRAFT_446239</name>
</gene>
<dbReference type="InterPro" id="IPR050349">
    <property type="entry name" value="WD_LIS1/nudF_dynein_reg"/>
</dbReference>
<dbReference type="InterPro" id="IPR035892">
    <property type="entry name" value="C2_domain_sf"/>
</dbReference>
<name>W4JUK6_HETIT</name>
<dbReference type="InterPro" id="IPR036322">
    <property type="entry name" value="WD40_repeat_dom_sf"/>
</dbReference>
<dbReference type="InParanoid" id="W4JUK6"/>
<evidence type="ECO:0000313" key="6">
    <source>
        <dbReference type="Proteomes" id="UP000030671"/>
    </source>
</evidence>
<keyword evidence="1 3" id="KW-0853">WD repeat</keyword>
<dbReference type="InterPro" id="IPR027417">
    <property type="entry name" value="P-loop_NTPase"/>
</dbReference>
<evidence type="ECO:0000256" key="2">
    <source>
        <dbReference type="ARBA" id="ARBA00022737"/>
    </source>
</evidence>
<feature type="repeat" description="WD" evidence="3">
    <location>
        <begin position="1042"/>
        <end position="1083"/>
    </location>
</feature>
<feature type="repeat" description="WD" evidence="3">
    <location>
        <begin position="834"/>
        <end position="868"/>
    </location>
</feature>
<dbReference type="InterPro" id="IPR011041">
    <property type="entry name" value="Quinoprot_gluc/sorb_DH_b-prop"/>
</dbReference>
<sequence length="1284" mass="140697">MVRLGRRSKDGRFYVVLSVDGQRERAKIADSGSAPEWNESFCFEAHQFSVLKLDICAHRKFKDTHIGGIVESIIALWPSVLDGGNRDFTETISEGTSARVEVHLEIKIESSQTEMANIRRSAEDVLFNMQSPTKPIALAIRASAAALEPGKEFVDNSTPLLNKVKIFYDLMDGIAEVHPYAKMAWSIISIPQKMDRDDRMHSLFATMNSFYNIVSDLENEPEMRHTLQDLLQLAKQTTECLYFIRDYAKTKSFREHDLTSNTILLANALLTVKRTGQQLFATTDDKIDAYCTVFVKFKEELYSRVAVQTMIAAKKTEIVVTHILDNLVATTDVNLDDIPYANVANFDESKGCLPGTRVDILEEIANWINKEDAPRTLLLSGAAGTGKSAIAHTIAHRFKNMNRLGSSFYFVRSQIDRGPGKLFPTVARDLADFNKGIRHALHEVVKDNKALRVTSKITQQFNNLILQPVARPTMTGPLVIVIDALDESGDAQAREDLLRELASKTKALPSNFRILITFRPEPDIMRAFQACDHMASTRNAGARSSPDAKGYSSGHLSLVNSSKVWGCQDPTLGNDTSFLSRSGGSLVMVRFKRVMALVLTAFEPLSVESLNQILHAANDGNAGFKTNVILDYMGSLLSGVTGNDAIRPLHTSFRDFLLDRSRSVDFYIDTSKTHVDFTVASLYILKKELRFNICHLESSHVANKDMPGLADRMKEYVEVILSDKFLFWLEVMSLLEAVPGAAQATHFLVKWSSCLDSGQISEMAIGAHAFVNAFGFPMAQSTPHIYLSALPFAPQSSTVFKRFGKDFLHVLKVSAGANNHWPAAQHIIYTRDVVECLAISPDGSCIASGSYESTIWVWDATTGAALGDPLKGHRDSVRSVAFSPDGSRIVSGSDDKTIRVWDAATGAAVGDPFEGHTNSVNSVAFSPDGLRIVSGSDDNTIRVWNAATGAAVGDPFQGHTQSVNSVACSPDGSQIVSGSYDSTIQMWDAVTCGAMGDPIEGHTNLVNSVAFSPDGARIMSGSGDKTIRVWDVATHATIGDFLEGHTDWVISVAFSPDGKRIVSGSRDKTIRVWDVNTRAAVGNPLDGHADLVRSVAFSPDGSRIVSGSADCTIRVWDTATGAPVGDPLVGHTNWVHSVTFSPDGSRIVSGSSDSTLRVWNATIVRPAPIYKVETSSTLSTISSMHPTSILISPHLEHALHLDVLYESAPGSQGDYRTYRHTDSDGWIVGPASELLFWVPAAYRNKLWPGSRLKIVAGRDYMQLNLSQFVHGNSWQQCYHPSQPP</sequence>
<keyword evidence="6" id="KW-1185">Reference proteome</keyword>
<feature type="domain" description="NACHT" evidence="4">
    <location>
        <begin position="375"/>
        <end position="520"/>
    </location>
</feature>
<dbReference type="InterPro" id="IPR056884">
    <property type="entry name" value="NPHP3-like_N"/>
</dbReference>